<reference evidence="1 2" key="1">
    <citation type="journal article" date="2009" name="PLoS Genet.">
        <title>Genomic analysis of the basal lineage fungus Rhizopus oryzae reveals a whole-genome duplication.</title>
        <authorList>
            <person name="Ma L.-J."/>
            <person name="Ibrahim A.S."/>
            <person name="Skory C."/>
            <person name="Grabherr M.G."/>
            <person name="Burger G."/>
            <person name="Butler M."/>
            <person name="Elias M."/>
            <person name="Idnurm A."/>
            <person name="Lang B.F."/>
            <person name="Sone T."/>
            <person name="Abe A."/>
            <person name="Calvo S.E."/>
            <person name="Corrochano L.M."/>
            <person name="Engels R."/>
            <person name="Fu J."/>
            <person name="Hansberg W."/>
            <person name="Kim J.-M."/>
            <person name="Kodira C.D."/>
            <person name="Koehrsen M.J."/>
            <person name="Liu B."/>
            <person name="Miranda-Saavedra D."/>
            <person name="O'Leary S."/>
            <person name="Ortiz-Castellanos L."/>
            <person name="Poulter R."/>
            <person name="Rodriguez-Romero J."/>
            <person name="Ruiz-Herrera J."/>
            <person name="Shen Y.-Q."/>
            <person name="Zeng Q."/>
            <person name="Galagan J."/>
            <person name="Birren B.W."/>
            <person name="Cuomo C.A."/>
            <person name="Wickes B.L."/>
        </authorList>
    </citation>
    <scope>NUCLEOTIDE SEQUENCE [LARGE SCALE GENOMIC DNA]</scope>
    <source>
        <strain evidence="2">RA 99-880 / ATCC MYA-4621 / FGSC 9543 / NRRL 43880</strain>
    </source>
</reference>
<organism evidence="1 2">
    <name type="scientific">Rhizopus delemar (strain RA 99-880 / ATCC MYA-4621 / FGSC 9543 / NRRL 43880)</name>
    <name type="common">Mucormycosis agent</name>
    <name type="synonym">Rhizopus arrhizus var. delemar</name>
    <dbReference type="NCBI Taxonomy" id="246409"/>
    <lineage>
        <taxon>Eukaryota</taxon>
        <taxon>Fungi</taxon>
        <taxon>Fungi incertae sedis</taxon>
        <taxon>Mucoromycota</taxon>
        <taxon>Mucoromycotina</taxon>
        <taxon>Mucoromycetes</taxon>
        <taxon>Mucorales</taxon>
        <taxon>Mucorineae</taxon>
        <taxon>Rhizopodaceae</taxon>
        <taxon>Rhizopus</taxon>
    </lineage>
</organism>
<dbReference type="GeneID" id="93617338"/>
<dbReference type="Proteomes" id="UP000009138">
    <property type="component" value="Unassembled WGS sequence"/>
</dbReference>
<dbReference type="InParanoid" id="I1CB32"/>
<dbReference type="VEuPathDB" id="FungiDB:RO3G_10372"/>
<dbReference type="EMBL" id="CH476739">
    <property type="protein sequence ID" value="EIE85662.1"/>
    <property type="molecule type" value="Genomic_DNA"/>
</dbReference>
<evidence type="ECO:0000313" key="1">
    <source>
        <dbReference type="EMBL" id="EIE85662.1"/>
    </source>
</evidence>
<protein>
    <submittedName>
        <fullName evidence="1">Uncharacterized protein</fullName>
    </submittedName>
</protein>
<proteinExistence type="predicted"/>
<accession>I1CB32</accession>
<gene>
    <name evidence="1" type="ORF">RO3G_10372</name>
</gene>
<evidence type="ECO:0000313" key="2">
    <source>
        <dbReference type="Proteomes" id="UP000009138"/>
    </source>
</evidence>
<name>I1CB32_RHIO9</name>
<dbReference type="AlphaFoldDB" id="I1CB32"/>
<dbReference type="STRING" id="246409.I1CB32"/>
<dbReference type="Gene3D" id="3.40.50.2000">
    <property type="entry name" value="Glycogen Phosphorylase B"/>
    <property type="match status" value="1"/>
</dbReference>
<sequence length="98" mass="10970">MSSKELEDASELVRQVNQLYGNTEFVPVHFYHQDIDEDELLSFMGAANFSLCLNEPPHQPNHPFLGMIVFVKDPSNITQLANAIHNALVKSISSSNVE</sequence>
<dbReference type="SUPFAM" id="SSF53756">
    <property type="entry name" value="UDP-Glycosyltransferase/glycogen phosphorylase"/>
    <property type="match status" value="1"/>
</dbReference>
<keyword evidence="2" id="KW-1185">Reference proteome</keyword>
<dbReference type="RefSeq" id="XP_067521058.1">
    <property type="nucleotide sequence ID" value="XM_067664957.1"/>
</dbReference>